<dbReference type="NCBIfam" id="TIGR02608">
    <property type="entry name" value="delta_60_rpt"/>
    <property type="match status" value="6"/>
</dbReference>
<dbReference type="Pfam" id="PF17164">
    <property type="entry name" value="DUF5122"/>
    <property type="match status" value="4"/>
</dbReference>
<feature type="signal peptide" evidence="1">
    <location>
        <begin position="1"/>
        <end position="19"/>
    </location>
</feature>
<evidence type="ECO:0000313" key="3">
    <source>
        <dbReference type="EMBL" id="SHE86661.1"/>
    </source>
</evidence>
<organism evidence="3 4">
    <name type="scientific">Cnuella takakiae</name>
    <dbReference type="NCBI Taxonomy" id="1302690"/>
    <lineage>
        <taxon>Bacteria</taxon>
        <taxon>Pseudomonadati</taxon>
        <taxon>Bacteroidota</taxon>
        <taxon>Chitinophagia</taxon>
        <taxon>Chitinophagales</taxon>
        <taxon>Chitinophagaceae</taxon>
        <taxon>Cnuella</taxon>
    </lineage>
</organism>
<keyword evidence="1" id="KW-0732">Signal</keyword>
<protein>
    <submittedName>
        <fullName evidence="3">Delta-60 repeat domain-containing protein/Por secretion system C-terminal sorting domain-containing protein</fullName>
    </submittedName>
</protein>
<dbReference type="EMBL" id="FQUO01000003">
    <property type="protein sequence ID" value="SHE86661.1"/>
    <property type="molecule type" value="Genomic_DNA"/>
</dbReference>
<keyword evidence="4" id="KW-1185">Reference proteome</keyword>
<dbReference type="InterPro" id="IPR013431">
    <property type="entry name" value="Delta_60_rpt"/>
</dbReference>
<evidence type="ECO:0000256" key="1">
    <source>
        <dbReference type="SAM" id="SignalP"/>
    </source>
</evidence>
<evidence type="ECO:0000259" key="2">
    <source>
        <dbReference type="Pfam" id="PF18962"/>
    </source>
</evidence>
<feature type="domain" description="Secretion system C-terminal sorting" evidence="2">
    <location>
        <begin position="690"/>
        <end position="767"/>
    </location>
</feature>
<dbReference type="Gene3D" id="2.80.10.50">
    <property type="match status" value="2"/>
</dbReference>
<sequence>MYKTVLFLFAILVQLHATSQPIQPNTSFGTNGFVYSATHPRFNTIAVDKDGNIITGHYTEEGIVISRYLTDGKPDQSFGSSGSQLIPGATSTILSREDLVLYLLEDGKILVAGLQSGESTDALILMRLQANGALDASFGNGGTGKYVHPKYLFNPQSIVIEQSGKIIVGGYTTNINDEIGRLSLIRFNANGTLDLSFGEKGEAYVQGATNDNRCYQVVLQPDGKILMVGEAISFRDWPGIRRILHLVRYDPAGKMDSSFSDDGIATLEAMPETAGYALQLQADGKIVVAGTAGGGAIDEPRLDPAFLLARFLPDGKLDNSFGNKGFTITRFDNNWALVSNVFQTKDRFIITGKIGNFQTQGPSMALAAYTLNGLPDAGFGPEGKAFIPFSHPGFVADATLFQNNLYVTGSLQKPPGLTAFIAAFKLDAAPTVGSFTLVDATSDMPIKTITNGMTINLADYKGRAINIRANTTPAKVGSVMMKLTGKQVHTQIEQLTPYALFGGDGNNYNPWQPAVGSYSLSATPYSEKGGMGVAGEQLDISFNIINDLSLSGFTLVHSGADYDLRQLKNGDVINLATTPDFTIRIDSGKGLTGSVVIGLNNNTRYRTENKPPYALSTNTASNYYRWYVLPGTYTINATPFSDRNGRGTAGNRRSITITIINSTDVLTAATPSNKLGVTSLQEKEKITVQVHPNPAFQDAILSYQLPRTQYVNIVITDALGKKVMDVFSGITDSGMVHRKTLQSSRLTTGIYFVRISTADGQVHTHKIWKQ</sequence>
<proteinExistence type="predicted"/>
<dbReference type="OrthoDB" id="9805017at2"/>
<name>A0A1M4WZG8_9BACT</name>
<dbReference type="InterPro" id="IPR026444">
    <property type="entry name" value="Secre_tail"/>
</dbReference>
<dbReference type="STRING" id="1302690.BUE76_06410"/>
<evidence type="ECO:0000313" key="4">
    <source>
        <dbReference type="Proteomes" id="UP000184368"/>
    </source>
</evidence>
<dbReference type="Proteomes" id="UP000184368">
    <property type="component" value="Unassembled WGS sequence"/>
</dbReference>
<reference evidence="3 4" key="1">
    <citation type="submission" date="2016-11" db="EMBL/GenBank/DDBJ databases">
        <authorList>
            <person name="Jaros S."/>
            <person name="Januszkiewicz K."/>
            <person name="Wedrychowicz H."/>
        </authorList>
    </citation>
    <scope>NUCLEOTIDE SEQUENCE [LARGE SCALE GENOMIC DNA]</scope>
    <source>
        <strain evidence="3 4">DSM 26897</strain>
    </source>
</reference>
<dbReference type="SUPFAM" id="SSF63829">
    <property type="entry name" value="Calcium-dependent phosphotriesterase"/>
    <property type="match status" value="1"/>
</dbReference>
<feature type="chain" id="PRO_5013087137" evidence="1">
    <location>
        <begin position="20"/>
        <end position="770"/>
    </location>
</feature>
<dbReference type="NCBIfam" id="TIGR04183">
    <property type="entry name" value="Por_Secre_tail"/>
    <property type="match status" value="1"/>
</dbReference>
<gene>
    <name evidence="3" type="ORF">SAMN05444008_103198</name>
</gene>
<accession>A0A1M4WZG8</accession>
<dbReference type="Pfam" id="PF18962">
    <property type="entry name" value="Por_Secre_tail"/>
    <property type="match status" value="1"/>
</dbReference>
<dbReference type="RefSeq" id="WP_073040720.1">
    <property type="nucleotide sequence ID" value="NZ_FQUO01000003.1"/>
</dbReference>
<dbReference type="AlphaFoldDB" id="A0A1M4WZG8"/>